<proteinExistence type="predicted"/>
<organism evidence="3 4">
    <name type="scientific">Citricoccus parietis</name>
    <dbReference type="NCBI Taxonomy" id="592307"/>
    <lineage>
        <taxon>Bacteria</taxon>
        <taxon>Bacillati</taxon>
        <taxon>Actinomycetota</taxon>
        <taxon>Actinomycetes</taxon>
        <taxon>Micrococcales</taxon>
        <taxon>Micrococcaceae</taxon>
        <taxon>Citricoccus</taxon>
    </lineage>
</organism>
<sequence length="71" mass="7118">MKRTLMASAAAVLVSSALLVSPAAAAEAPTSGSVLPSTFQTQPSSKDSSGGMSTMGFGNGANIFWCWFGAC</sequence>
<accession>A0ABV5G3Z9</accession>
<evidence type="ECO:0000256" key="2">
    <source>
        <dbReference type="SAM" id="SignalP"/>
    </source>
</evidence>
<name>A0ABV5G3Z9_9MICC</name>
<feature type="region of interest" description="Disordered" evidence="1">
    <location>
        <begin position="28"/>
        <end position="51"/>
    </location>
</feature>
<protein>
    <recommendedName>
        <fullName evidence="5">Secreted protein</fullName>
    </recommendedName>
</protein>
<keyword evidence="4" id="KW-1185">Reference proteome</keyword>
<feature type="chain" id="PRO_5045690448" description="Secreted protein" evidence="2">
    <location>
        <begin position="26"/>
        <end position="71"/>
    </location>
</feature>
<comment type="caution">
    <text evidence="3">The sequence shown here is derived from an EMBL/GenBank/DDBJ whole genome shotgun (WGS) entry which is preliminary data.</text>
</comment>
<evidence type="ECO:0000313" key="4">
    <source>
        <dbReference type="Proteomes" id="UP001589575"/>
    </source>
</evidence>
<keyword evidence="2" id="KW-0732">Signal</keyword>
<dbReference type="Proteomes" id="UP001589575">
    <property type="component" value="Unassembled WGS sequence"/>
</dbReference>
<feature type="signal peptide" evidence="2">
    <location>
        <begin position="1"/>
        <end position="25"/>
    </location>
</feature>
<dbReference type="EMBL" id="JBHMFI010000001">
    <property type="protein sequence ID" value="MFB9073658.1"/>
    <property type="molecule type" value="Genomic_DNA"/>
</dbReference>
<evidence type="ECO:0000313" key="3">
    <source>
        <dbReference type="EMBL" id="MFB9073658.1"/>
    </source>
</evidence>
<reference evidence="3 4" key="1">
    <citation type="submission" date="2024-09" db="EMBL/GenBank/DDBJ databases">
        <authorList>
            <person name="Sun Q."/>
            <person name="Mori K."/>
        </authorList>
    </citation>
    <scope>NUCLEOTIDE SEQUENCE [LARGE SCALE GENOMIC DNA]</scope>
    <source>
        <strain evidence="3 4">CCM 7609</strain>
    </source>
</reference>
<feature type="compositionally biased region" description="Polar residues" evidence="1">
    <location>
        <begin position="30"/>
        <end position="51"/>
    </location>
</feature>
<gene>
    <name evidence="3" type="ORF">ACFFX0_21630</name>
</gene>
<evidence type="ECO:0000256" key="1">
    <source>
        <dbReference type="SAM" id="MobiDB-lite"/>
    </source>
</evidence>
<evidence type="ECO:0008006" key="5">
    <source>
        <dbReference type="Google" id="ProtNLM"/>
    </source>
</evidence>